<evidence type="ECO:0000256" key="2">
    <source>
        <dbReference type="ARBA" id="ARBA00022448"/>
    </source>
</evidence>
<evidence type="ECO:0000313" key="8">
    <source>
        <dbReference type="Proteomes" id="UP000199221"/>
    </source>
</evidence>
<sequence>MSWAIRCEELSKLYKIGKSNVTAAEMVNEQIRWMLGRLARPLRKTQSALPTPTTNHHTILDELQTQDAPDNHFWSLRDINLEVEQGDRVGIIGPNGCGKSTLLKILSRITSPSSGLFRFKGRLVSLLEIGTGFHGDLSGRENIFLNGSIMGMKPKEISRRLEEIIEFSELGELIDTPVKRYSSGMYVRLAFSVAAHLESEILIVDEVLAVGDAAFQRRCADKMLQVADEGRTLLFVSHDMDAVNRICNRAVHMSHGRIIEDSRITQPQQTAVHSASVSDITRSYIRSGIRLQQEIVWPANDAPVFDDCVTLNAVRLVDEQGTVRNEFDVKEDIIVEVVFSVKEEKWPINVHIHLKDLAGHYLLVSMDNSRIDCGKRRPGRYVERCRIAAPLLNAGDFKIDVELWPGAEVDHRILQPSILSFTVSDDSHPSGVRGNWPNAWPGCLLRPELQWDVQTPAPQRSSLP</sequence>
<dbReference type="InterPro" id="IPR027417">
    <property type="entry name" value="P-loop_NTPase"/>
</dbReference>
<dbReference type="InterPro" id="IPR029439">
    <property type="entry name" value="Wzt_C"/>
</dbReference>
<dbReference type="EMBL" id="FOEQ01000002">
    <property type="protein sequence ID" value="SEQ41241.1"/>
    <property type="molecule type" value="Genomic_DNA"/>
</dbReference>
<dbReference type="Gene3D" id="2.70.50.60">
    <property type="entry name" value="abc- transporter (atp binding component) like domain"/>
    <property type="match status" value="1"/>
</dbReference>
<dbReference type="Proteomes" id="UP001329505">
    <property type="component" value="Unassembled WGS sequence"/>
</dbReference>
<dbReference type="InterPro" id="IPR003439">
    <property type="entry name" value="ABC_transporter-like_ATP-bd"/>
</dbReference>
<dbReference type="PANTHER" id="PTHR46743">
    <property type="entry name" value="TEICHOIC ACIDS EXPORT ATP-BINDING PROTEIN TAGH"/>
    <property type="match status" value="1"/>
</dbReference>
<dbReference type="PROSITE" id="PS50893">
    <property type="entry name" value="ABC_TRANSPORTER_2"/>
    <property type="match status" value="1"/>
</dbReference>
<keyword evidence="2" id="KW-0813">Transport</keyword>
<reference evidence="6 9" key="2">
    <citation type="submission" date="2024-01" db="EMBL/GenBank/DDBJ databases">
        <title>Unpublished Manusciprt.</title>
        <authorList>
            <person name="Duman M."/>
            <person name="Valdes E.G."/>
            <person name="Ajmi N."/>
            <person name="Altun S."/>
            <person name="Saticioglu I.B."/>
        </authorList>
    </citation>
    <scope>NUCLEOTIDE SEQUENCE [LARGE SCALE GENOMIC DNA]</scope>
    <source>
        <strain evidence="6 9">139P</strain>
    </source>
</reference>
<dbReference type="InterPro" id="IPR050683">
    <property type="entry name" value="Bact_Polysacc_Export_ATP-bd"/>
</dbReference>
<protein>
    <submittedName>
        <fullName evidence="6">ABC transporter ATP-binding protein</fullName>
    </submittedName>
    <submittedName>
        <fullName evidence="7">Lipopolysaccharide transport system ATP-binding protein</fullName>
    </submittedName>
</protein>
<dbReference type="InterPro" id="IPR003593">
    <property type="entry name" value="AAA+_ATPase"/>
</dbReference>
<dbReference type="CDD" id="cd03220">
    <property type="entry name" value="ABC_KpsT_Wzt"/>
    <property type="match status" value="1"/>
</dbReference>
<dbReference type="CDD" id="cd10147">
    <property type="entry name" value="Wzt_C-like"/>
    <property type="match status" value="1"/>
</dbReference>
<organism evidence="7 8">
    <name type="scientific">Pseudomonas soli</name>
    <dbReference type="NCBI Taxonomy" id="1306993"/>
    <lineage>
        <taxon>Bacteria</taxon>
        <taxon>Pseudomonadati</taxon>
        <taxon>Pseudomonadota</taxon>
        <taxon>Gammaproteobacteria</taxon>
        <taxon>Pseudomonadales</taxon>
        <taxon>Pseudomonadaceae</taxon>
        <taxon>Pseudomonas</taxon>
    </lineage>
</organism>
<dbReference type="InterPro" id="IPR015860">
    <property type="entry name" value="ABC_transpr_TagH-like"/>
</dbReference>
<evidence type="ECO:0000256" key="4">
    <source>
        <dbReference type="ARBA" id="ARBA00022840"/>
    </source>
</evidence>
<dbReference type="PANTHER" id="PTHR46743:SF2">
    <property type="entry name" value="TEICHOIC ACIDS EXPORT ATP-BINDING PROTEIN TAGH"/>
    <property type="match status" value="1"/>
</dbReference>
<name>A0A1H9FTH4_9PSED</name>
<dbReference type="Pfam" id="PF00005">
    <property type="entry name" value="ABC_tran"/>
    <property type="match status" value="1"/>
</dbReference>
<evidence type="ECO:0000256" key="3">
    <source>
        <dbReference type="ARBA" id="ARBA00022741"/>
    </source>
</evidence>
<evidence type="ECO:0000313" key="6">
    <source>
        <dbReference type="EMBL" id="MEE1881923.1"/>
    </source>
</evidence>
<keyword evidence="3" id="KW-0547">Nucleotide-binding</keyword>
<keyword evidence="9" id="KW-1185">Reference proteome</keyword>
<dbReference type="AlphaFoldDB" id="A0A1H9FTH4"/>
<proteinExistence type="inferred from homology"/>
<keyword evidence="4 7" id="KW-0067">ATP-binding</keyword>
<accession>A0A1H9FTH4</accession>
<gene>
    <name evidence="7" type="ORF">SAMN05216230_102642</name>
    <name evidence="6" type="ORF">V0R55_17320</name>
</gene>
<dbReference type="Proteomes" id="UP000199221">
    <property type="component" value="Unassembled WGS sequence"/>
</dbReference>
<dbReference type="EMBL" id="JAZDQQ010000014">
    <property type="protein sequence ID" value="MEE1881923.1"/>
    <property type="molecule type" value="Genomic_DNA"/>
</dbReference>
<reference evidence="7 8" key="1">
    <citation type="submission" date="2016-10" db="EMBL/GenBank/DDBJ databases">
        <authorList>
            <person name="de Groot N.N."/>
        </authorList>
    </citation>
    <scope>NUCLEOTIDE SEQUENCE [LARGE SCALE GENOMIC DNA]</scope>
    <source>
        <strain evidence="7 8">LMG 27941</strain>
    </source>
</reference>
<evidence type="ECO:0000259" key="5">
    <source>
        <dbReference type="PROSITE" id="PS50893"/>
    </source>
</evidence>
<dbReference type="RefSeq" id="WP_094010722.1">
    <property type="nucleotide sequence ID" value="NZ_CP128543.1"/>
</dbReference>
<dbReference type="GeneID" id="93676727"/>
<dbReference type="GO" id="GO:0140359">
    <property type="term" value="F:ABC-type transporter activity"/>
    <property type="evidence" value="ECO:0007669"/>
    <property type="project" value="InterPro"/>
</dbReference>
<feature type="domain" description="ABC transporter" evidence="5">
    <location>
        <begin position="58"/>
        <end position="280"/>
    </location>
</feature>
<evidence type="ECO:0000313" key="9">
    <source>
        <dbReference type="Proteomes" id="UP001329505"/>
    </source>
</evidence>
<dbReference type="GO" id="GO:0016887">
    <property type="term" value="F:ATP hydrolysis activity"/>
    <property type="evidence" value="ECO:0007669"/>
    <property type="project" value="InterPro"/>
</dbReference>
<dbReference type="SUPFAM" id="SSF52540">
    <property type="entry name" value="P-loop containing nucleoside triphosphate hydrolases"/>
    <property type="match status" value="1"/>
</dbReference>
<dbReference type="GO" id="GO:0005524">
    <property type="term" value="F:ATP binding"/>
    <property type="evidence" value="ECO:0007669"/>
    <property type="project" value="UniProtKB-KW"/>
</dbReference>
<evidence type="ECO:0000313" key="7">
    <source>
        <dbReference type="EMBL" id="SEQ41241.1"/>
    </source>
</evidence>
<evidence type="ECO:0000256" key="1">
    <source>
        <dbReference type="ARBA" id="ARBA00005417"/>
    </source>
</evidence>
<dbReference type="GO" id="GO:0016020">
    <property type="term" value="C:membrane"/>
    <property type="evidence" value="ECO:0007669"/>
    <property type="project" value="InterPro"/>
</dbReference>
<comment type="similarity">
    <text evidence="1">Belongs to the ABC transporter superfamily.</text>
</comment>
<dbReference type="SMART" id="SM00382">
    <property type="entry name" value="AAA"/>
    <property type="match status" value="1"/>
</dbReference>
<dbReference type="Gene3D" id="3.40.50.300">
    <property type="entry name" value="P-loop containing nucleotide triphosphate hydrolases"/>
    <property type="match status" value="1"/>
</dbReference>